<evidence type="ECO:0000313" key="2">
    <source>
        <dbReference type="EMBL" id="CAD6537743.1"/>
    </source>
</evidence>
<evidence type="ECO:0000313" key="3">
    <source>
        <dbReference type="Proteomes" id="UP000598032"/>
    </source>
</evidence>
<evidence type="ECO:0000259" key="1">
    <source>
        <dbReference type="Pfam" id="PF13649"/>
    </source>
</evidence>
<dbReference type="Gene3D" id="3.40.50.150">
    <property type="entry name" value="Vaccinia Virus protein VP39"/>
    <property type="match status" value="1"/>
</dbReference>
<keyword evidence="3" id="KW-1185">Reference proteome</keyword>
<protein>
    <recommendedName>
        <fullName evidence="1">Methyltransferase domain-containing protein</fullName>
    </recommendedName>
</protein>
<sequence length="243" mass="26912">MQSAEIHPDDDMYTGSLEHYEKCGNQFAGFAEQAAGLVGRSTRRVLELPCGYGRVTRQLVKHFDPSRIEVADIMIPAVDYTTRTFGVTGHYVADPVNEFRTIPAGEFDIGLMGSLLTHLSESNARTVLENFLAKLSADGVAVVTTHGVRAHEMLSSGGWFEVAPGDKTALLTAYSMGSYGFANYTPDQPFEKKTVDYIGRSYGVSLIPHAWMVEQADELGYRILKFSPGAWDNHQDVFWLAHR</sequence>
<dbReference type="InterPro" id="IPR041698">
    <property type="entry name" value="Methyltransf_25"/>
</dbReference>
<dbReference type="RefSeq" id="WP_201643265.1">
    <property type="nucleotide sequence ID" value="NZ_CAJHCP010000006.1"/>
</dbReference>
<dbReference type="SUPFAM" id="SSF53335">
    <property type="entry name" value="S-adenosyl-L-methionine-dependent methyltransferases"/>
    <property type="match status" value="1"/>
</dbReference>
<reference evidence="2 3" key="1">
    <citation type="submission" date="2020-10" db="EMBL/GenBank/DDBJ databases">
        <authorList>
            <person name="Peeters C."/>
        </authorList>
    </citation>
    <scope>NUCLEOTIDE SEQUENCE [LARGE SCALE GENOMIC DNA]</scope>
    <source>
        <strain evidence="2 3">LMG 28140</strain>
    </source>
</reference>
<name>A0ABM8NQ65_9BURK</name>
<proteinExistence type="predicted"/>
<gene>
    <name evidence="2" type="ORF">LMG28140_03210</name>
</gene>
<comment type="caution">
    <text evidence="2">The sequence shown here is derived from an EMBL/GenBank/DDBJ whole genome shotgun (WGS) entry which is preliminary data.</text>
</comment>
<dbReference type="InterPro" id="IPR029063">
    <property type="entry name" value="SAM-dependent_MTases_sf"/>
</dbReference>
<feature type="domain" description="Methyltransferase" evidence="1">
    <location>
        <begin position="45"/>
        <end position="139"/>
    </location>
</feature>
<dbReference type="EMBL" id="CAJHCP010000006">
    <property type="protein sequence ID" value="CAD6537743.1"/>
    <property type="molecule type" value="Genomic_DNA"/>
</dbReference>
<organism evidence="2 3">
    <name type="scientific">Paraburkholderia metrosideri</name>
    <dbReference type="NCBI Taxonomy" id="580937"/>
    <lineage>
        <taxon>Bacteria</taxon>
        <taxon>Pseudomonadati</taxon>
        <taxon>Pseudomonadota</taxon>
        <taxon>Betaproteobacteria</taxon>
        <taxon>Burkholderiales</taxon>
        <taxon>Burkholderiaceae</taxon>
        <taxon>Paraburkholderia</taxon>
    </lineage>
</organism>
<accession>A0ABM8NQ65</accession>
<dbReference type="Pfam" id="PF13649">
    <property type="entry name" value="Methyltransf_25"/>
    <property type="match status" value="1"/>
</dbReference>
<dbReference type="Proteomes" id="UP000598032">
    <property type="component" value="Unassembled WGS sequence"/>
</dbReference>